<evidence type="ECO:0000313" key="1">
    <source>
        <dbReference type="EMBL" id="PKX99085.1"/>
    </source>
</evidence>
<accession>A0A2I1CNB4</accession>
<dbReference type="EMBL" id="MSZS01000001">
    <property type="protein sequence ID" value="PKX99085.1"/>
    <property type="molecule type" value="Genomic_DNA"/>
</dbReference>
<proteinExistence type="predicted"/>
<name>A0A2I1CNB4_ASPN1</name>
<evidence type="ECO:0000313" key="2">
    <source>
        <dbReference type="Proteomes" id="UP000234474"/>
    </source>
</evidence>
<dbReference type="Proteomes" id="UP000234474">
    <property type="component" value="Unassembled WGS sequence"/>
</dbReference>
<dbReference type="GeneID" id="36531858"/>
<protein>
    <submittedName>
        <fullName evidence="1">Uncharacterized protein</fullName>
    </submittedName>
</protein>
<reference evidence="2" key="1">
    <citation type="journal article" date="2018" name="Proc. Natl. Acad. Sci. U.S.A.">
        <title>Linking secondary metabolites to gene clusters through genome sequencing of six diverse Aspergillus species.</title>
        <authorList>
            <person name="Kaerboelling I."/>
            <person name="Vesth T.C."/>
            <person name="Frisvad J.C."/>
            <person name="Nybo J.L."/>
            <person name="Theobald S."/>
            <person name="Kuo A."/>
            <person name="Bowyer P."/>
            <person name="Matsuda Y."/>
            <person name="Mondo S."/>
            <person name="Lyhne E.K."/>
            <person name="Kogle M.E."/>
            <person name="Clum A."/>
            <person name="Lipzen A."/>
            <person name="Salamov A."/>
            <person name="Ngan C.Y."/>
            <person name="Daum C."/>
            <person name="Chiniquy J."/>
            <person name="Barry K."/>
            <person name="LaButti K."/>
            <person name="Haridas S."/>
            <person name="Simmons B.A."/>
            <person name="Magnuson J.K."/>
            <person name="Mortensen U.H."/>
            <person name="Larsen T.O."/>
            <person name="Grigoriev I.V."/>
            <person name="Baker S.E."/>
            <person name="Andersen M.R."/>
        </authorList>
    </citation>
    <scope>NUCLEOTIDE SEQUENCE [LARGE SCALE GENOMIC DNA]</scope>
    <source>
        <strain evidence="2">IBT 16806</strain>
    </source>
</reference>
<dbReference type="VEuPathDB" id="FungiDB:P174DRAFT_416784"/>
<dbReference type="RefSeq" id="XP_024687680.1">
    <property type="nucleotide sequence ID" value="XM_024824533.1"/>
</dbReference>
<keyword evidence="2" id="KW-1185">Reference proteome</keyword>
<sequence>MSGWLGCVVCDEGYAVTTIHMKSHRVVARLNGGSVDLLRNISDDHSPPSSYRQGKLTDLLYIDRQLIGEQPFTTLPDTTYTSQNEHSTCKHFFDQLCAAPLRISLASKYDTVLTFHDEYRAASVQDYEGAVTGVWDLLLNYYFNQVMETFEKVFRSDLSSAKAIIRRPAMTADGYFYPT</sequence>
<comment type="caution">
    <text evidence="1">The sequence shown here is derived from an EMBL/GenBank/DDBJ whole genome shotgun (WGS) entry which is preliminary data.</text>
</comment>
<organism evidence="1 2">
    <name type="scientific">Aspergillus novofumigatus (strain IBT 16806)</name>
    <dbReference type="NCBI Taxonomy" id="1392255"/>
    <lineage>
        <taxon>Eukaryota</taxon>
        <taxon>Fungi</taxon>
        <taxon>Dikarya</taxon>
        <taxon>Ascomycota</taxon>
        <taxon>Pezizomycotina</taxon>
        <taxon>Eurotiomycetes</taxon>
        <taxon>Eurotiomycetidae</taxon>
        <taxon>Eurotiales</taxon>
        <taxon>Aspergillaceae</taxon>
        <taxon>Aspergillus</taxon>
        <taxon>Aspergillus subgen. Fumigati</taxon>
    </lineage>
</organism>
<gene>
    <name evidence="1" type="ORF">P174DRAFT_416784</name>
</gene>
<dbReference type="AlphaFoldDB" id="A0A2I1CNB4"/>